<sequence length="165" mass="18776">MAARSKMRSQTKHDQTPTSRPQRRSKQKRGISSPQGLTLAEEGNAWRASFYNLLDRTIHIVPAHDKLVVLRDFNSRVGSDHCLWNGILGHHGTGKCSANGQLPLILCAEHELVITNSLFRLPIRQMTTWKYPRSKHWHILDYVLTRTKNSRNVRIARSMPGADGC</sequence>
<dbReference type="STRING" id="37653.A0A0L8I8A6"/>
<feature type="region of interest" description="Disordered" evidence="1">
    <location>
        <begin position="1"/>
        <end position="36"/>
    </location>
</feature>
<dbReference type="Gene3D" id="3.60.10.10">
    <property type="entry name" value="Endonuclease/exonuclease/phosphatase"/>
    <property type="match status" value="1"/>
</dbReference>
<dbReference type="InterPro" id="IPR036691">
    <property type="entry name" value="Endo/exonu/phosph_ase_sf"/>
</dbReference>
<dbReference type="SUPFAM" id="SSF56219">
    <property type="entry name" value="DNase I-like"/>
    <property type="match status" value="1"/>
</dbReference>
<dbReference type="EMBL" id="KQ416362">
    <property type="protein sequence ID" value="KOF97255.1"/>
    <property type="molecule type" value="Genomic_DNA"/>
</dbReference>
<evidence type="ECO:0000313" key="2">
    <source>
        <dbReference type="EMBL" id="KOF97255.1"/>
    </source>
</evidence>
<name>A0A0L8I8A6_OCTBM</name>
<protein>
    <recommendedName>
        <fullName evidence="3">Endonuclease/exonuclease/phosphatase domain-containing protein</fullName>
    </recommendedName>
</protein>
<dbReference type="AlphaFoldDB" id="A0A0L8I8A6"/>
<feature type="compositionally biased region" description="Basic residues" evidence="1">
    <location>
        <begin position="1"/>
        <end position="10"/>
    </location>
</feature>
<evidence type="ECO:0000256" key="1">
    <source>
        <dbReference type="SAM" id="MobiDB-lite"/>
    </source>
</evidence>
<evidence type="ECO:0008006" key="3">
    <source>
        <dbReference type="Google" id="ProtNLM"/>
    </source>
</evidence>
<organism evidence="2">
    <name type="scientific">Octopus bimaculoides</name>
    <name type="common">California two-spotted octopus</name>
    <dbReference type="NCBI Taxonomy" id="37653"/>
    <lineage>
        <taxon>Eukaryota</taxon>
        <taxon>Metazoa</taxon>
        <taxon>Spiralia</taxon>
        <taxon>Lophotrochozoa</taxon>
        <taxon>Mollusca</taxon>
        <taxon>Cephalopoda</taxon>
        <taxon>Coleoidea</taxon>
        <taxon>Octopodiformes</taxon>
        <taxon>Octopoda</taxon>
        <taxon>Incirrata</taxon>
        <taxon>Octopodidae</taxon>
        <taxon>Octopus</taxon>
    </lineage>
</organism>
<gene>
    <name evidence="2" type="ORF">OCBIM_22030672mg</name>
</gene>
<reference evidence="2" key="1">
    <citation type="submission" date="2015-07" db="EMBL/GenBank/DDBJ databases">
        <title>MeaNS - Measles Nucleotide Surveillance Program.</title>
        <authorList>
            <person name="Tran T."/>
            <person name="Druce J."/>
        </authorList>
    </citation>
    <scope>NUCLEOTIDE SEQUENCE</scope>
    <source>
        <strain evidence="2">UCB-OBI-ISO-001</strain>
        <tissue evidence="2">Gonad</tissue>
    </source>
</reference>
<proteinExistence type="predicted"/>
<accession>A0A0L8I8A6</accession>